<comment type="caution">
    <text evidence="1">The sequence shown here is derived from an EMBL/GenBank/DDBJ whole genome shotgun (WGS) entry which is preliminary data.</text>
</comment>
<keyword evidence="2" id="KW-1185">Reference proteome</keyword>
<evidence type="ECO:0000313" key="1">
    <source>
        <dbReference type="EMBL" id="NBH62307.1"/>
    </source>
</evidence>
<dbReference type="RefSeq" id="WP_160202597.1">
    <property type="nucleotide sequence ID" value="NZ_QXWK01000022.1"/>
</dbReference>
<accession>A0A845QNM5</accession>
<dbReference type="AlphaFoldDB" id="A0A845QNM5"/>
<gene>
    <name evidence="1" type="ORF">D0435_11650</name>
</gene>
<sequence>MFLTEQELRDRFWENYNYSGRAIYHQFEAPMRYGDVDLMTIEKFQERYQINAFEFKLNDVKKVILQAKANVEFCHKSWIVMPQEKAQIILNRYRRMIEDAKHVGVITVEEGGRWNVILRPQFQKEIVLTQQLLEFLMRGC</sequence>
<name>A0A845QNM5_9FIRM</name>
<reference evidence="1 2" key="1">
    <citation type="submission" date="2018-08" db="EMBL/GenBank/DDBJ databases">
        <title>Murine metabolic-syndrome-specific gut microbial biobank.</title>
        <authorList>
            <person name="Liu C."/>
        </authorList>
    </citation>
    <scope>NUCLEOTIDE SEQUENCE [LARGE SCALE GENOMIC DNA]</scope>
    <source>
        <strain evidence="1 2">28</strain>
    </source>
</reference>
<evidence type="ECO:0000313" key="2">
    <source>
        <dbReference type="Proteomes" id="UP000446866"/>
    </source>
</evidence>
<dbReference type="Proteomes" id="UP000446866">
    <property type="component" value="Unassembled WGS sequence"/>
</dbReference>
<protein>
    <submittedName>
        <fullName evidence="1">Uncharacterized protein</fullName>
    </submittedName>
</protein>
<organism evidence="1 2">
    <name type="scientific">Anaerotruncus colihominis</name>
    <dbReference type="NCBI Taxonomy" id="169435"/>
    <lineage>
        <taxon>Bacteria</taxon>
        <taxon>Bacillati</taxon>
        <taxon>Bacillota</taxon>
        <taxon>Clostridia</taxon>
        <taxon>Eubacteriales</taxon>
        <taxon>Oscillospiraceae</taxon>
        <taxon>Anaerotruncus</taxon>
    </lineage>
</organism>
<proteinExistence type="predicted"/>
<dbReference type="EMBL" id="QXWK01000022">
    <property type="protein sequence ID" value="NBH62307.1"/>
    <property type="molecule type" value="Genomic_DNA"/>
</dbReference>